<comment type="caution">
    <text evidence="1">The sequence shown here is derived from an EMBL/GenBank/DDBJ whole genome shotgun (WGS) entry which is preliminary data.</text>
</comment>
<proteinExistence type="predicted"/>
<name>A0AAX6H2K5_IRIPA</name>
<dbReference type="EMBL" id="JANAVB010009143">
    <property type="protein sequence ID" value="KAJ6840922.1"/>
    <property type="molecule type" value="Genomic_DNA"/>
</dbReference>
<sequence>MAVEELMTGQIESVTGKDQGGGTSAIFREVALLAGGCSADGGHRSGRIWTRPSTAGLI</sequence>
<accession>A0AAX6H2K5</accession>
<evidence type="ECO:0000313" key="4">
    <source>
        <dbReference type="Proteomes" id="UP001140949"/>
    </source>
</evidence>
<evidence type="ECO:0000313" key="2">
    <source>
        <dbReference type="EMBL" id="KAJ6840922.1"/>
    </source>
</evidence>
<organism evidence="1 4">
    <name type="scientific">Iris pallida</name>
    <name type="common">Sweet iris</name>
    <dbReference type="NCBI Taxonomy" id="29817"/>
    <lineage>
        <taxon>Eukaryota</taxon>
        <taxon>Viridiplantae</taxon>
        <taxon>Streptophyta</taxon>
        <taxon>Embryophyta</taxon>
        <taxon>Tracheophyta</taxon>
        <taxon>Spermatophyta</taxon>
        <taxon>Magnoliopsida</taxon>
        <taxon>Liliopsida</taxon>
        <taxon>Asparagales</taxon>
        <taxon>Iridaceae</taxon>
        <taxon>Iridoideae</taxon>
        <taxon>Irideae</taxon>
        <taxon>Iris</taxon>
    </lineage>
</organism>
<protein>
    <submittedName>
        <fullName evidence="1">Uncharacterized protein</fullName>
    </submittedName>
</protein>
<dbReference type="Proteomes" id="UP001140949">
    <property type="component" value="Unassembled WGS sequence"/>
</dbReference>
<reference evidence="1" key="1">
    <citation type="journal article" date="2023" name="GigaByte">
        <title>Genome assembly of the bearded iris, Iris pallida Lam.</title>
        <authorList>
            <person name="Bruccoleri R.E."/>
            <person name="Oakeley E.J."/>
            <person name="Faust A.M.E."/>
            <person name="Altorfer M."/>
            <person name="Dessus-Babus S."/>
            <person name="Burckhardt D."/>
            <person name="Oertli M."/>
            <person name="Naumann U."/>
            <person name="Petersen F."/>
            <person name="Wong J."/>
        </authorList>
    </citation>
    <scope>NUCLEOTIDE SEQUENCE</scope>
    <source>
        <strain evidence="1">GSM-AAB239-AS_SAM_17_03QT</strain>
    </source>
</reference>
<dbReference type="AlphaFoldDB" id="A0AAX6H2K5"/>
<gene>
    <name evidence="2" type="ORF">M6B38_119345</name>
    <name evidence="1" type="ORF">M6B38_123570</name>
    <name evidence="3" type="ORF">M6B38_275910</name>
</gene>
<dbReference type="EMBL" id="JANAVB010004978">
    <property type="protein sequence ID" value="KAJ6847741.1"/>
    <property type="molecule type" value="Genomic_DNA"/>
</dbReference>
<keyword evidence="4" id="KW-1185">Reference proteome</keyword>
<evidence type="ECO:0000313" key="3">
    <source>
        <dbReference type="EMBL" id="KAJ6847741.1"/>
    </source>
</evidence>
<dbReference type="EMBL" id="JANAVB010013594">
    <property type="protein sequence ID" value="KAJ6835249.1"/>
    <property type="molecule type" value="Genomic_DNA"/>
</dbReference>
<evidence type="ECO:0000313" key="1">
    <source>
        <dbReference type="EMBL" id="KAJ6835249.1"/>
    </source>
</evidence>
<reference evidence="1" key="2">
    <citation type="submission" date="2023-04" db="EMBL/GenBank/DDBJ databases">
        <authorList>
            <person name="Bruccoleri R.E."/>
            <person name="Oakeley E.J."/>
            <person name="Faust A.-M."/>
            <person name="Dessus-Babus S."/>
            <person name="Altorfer M."/>
            <person name="Burckhardt D."/>
            <person name="Oertli M."/>
            <person name="Naumann U."/>
            <person name="Petersen F."/>
            <person name="Wong J."/>
        </authorList>
    </citation>
    <scope>NUCLEOTIDE SEQUENCE</scope>
    <source>
        <strain evidence="1">GSM-AAB239-AS_SAM_17_03QT</strain>
        <tissue evidence="1">Leaf</tissue>
    </source>
</reference>